<evidence type="ECO:0000313" key="1">
    <source>
        <dbReference type="EMBL" id="QHU78305.1"/>
    </source>
</evidence>
<name>A0A6C0M5Q8_9CHLO</name>
<dbReference type="AlphaFoldDB" id="A0A6C0M5Q8"/>
<protein>
    <submittedName>
        <fullName evidence="1">HTH-type transcriptional activator</fullName>
    </submittedName>
</protein>
<dbReference type="EMBL" id="MN934958">
    <property type="protein sequence ID" value="QHU78305.1"/>
    <property type="molecule type" value="Genomic_DNA"/>
</dbReference>
<dbReference type="GeneID" id="44153535"/>
<organism evidence="1">
    <name type="scientific">Jaagichlorella roystonensis</name>
    <dbReference type="NCBI Taxonomy" id="1052852"/>
    <lineage>
        <taxon>Eukaryota</taxon>
        <taxon>Viridiplantae</taxon>
        <taxon>Chlorophyta</taxon>
        <taxon>core chlorophytes</taxon>
        <taxon>Trebouxiophyceae</taxon>
        <taxon>Watanabeales</taxon>
        <taxon>Watanabeaceae</taxon>
        <taxon>Jaagichlorella</taxon>
    </lineage>
</organism>
<accession>A0A6C0M5Q8</accession>
<proteinExistence type="predicted"/>
<keyword evidence="1" id="KW-0496">Mitochondrion</keyword>
<gene>
    <name evidence="1" type="primary">mta</name>
</gene>
<geneLocation type="mitochondrion" evidence="1"/>
<reference evidence="1" key="1">
    <citation type="submission" date="2020-01" db="EMBL/GenBank/DDBJ databases">
        <title>The complete mitocondrion genome of Heveochlorella roystonensis contains a large direct repeat.</title>
        <authorList>
            <person name="Zhang J."/>
        </authorList>
    </citation>
    <scope>NUCLEOTIDE SEQUENCE</scope>
</reference>
<sequence length="122" mass="13910">MENKALTNIASNPLFKAANLLLVFKDISLLTEIKPLIDDKEFDVLGAIYEQKNVLDAKQIKFLASISQNKQVYVSLIMALNTIKVRPYKQLSNTLDFSYLLQNHYKLLTLSRASAFMSKKQI</sequence>
<dbReference type="RefSeq" id="YP_009733009.1">
    <property type="nucleotide sequence ID" value="NC_046060.1"/>
</dbReference>